<organism evidence="7 8">
    <name type="scientific">Aromia moschata</name>
    <dbReference type="NCBI Taxonomy" id="1265417"/>
    <lineage>
        <taxon>Eukaryota</taxon>
        <taxon>Metazoa</taxon>
        <taxon>Ecdysozoa</taxon>
        <taxon>Arthropoda</taxon>
        <taxon>Hexapoda</taxon>
        <taxon>Insecta</taxon>
        <taxon>Pterygota</taxon>
        <taxon>Neoptera</taxon>
        <taxon>Endopterygota</taxon>
        <taxon>Coleoptera</taxon>
        <taxon>Polyphaga</taxon>
        <taxon>Cucujiformia</taxon>
        <taxon>Chrysomeloidea</taxon>
        <taxon>Cerambycidae</taxon>
        <taxon>Cerambycinae</taxon>
        <taxon>Callichromatini</taxon>
        <taxon>Aromia</taxon>
    </lineage>
</organism>
<proteinExistence type="predicted"/>
<feature type="region of interest" description="Disordered" evidence="5">
    <location>
        <begin position="913"/>
        <end position="940"/>
    </location>
</feature>
<evidence type="ECO:0000256" key="4">
    <source>
        <dbReference type="ARBA" id="ARBA00022871"/>
    </source>
</evidence>
<reference evidence="7" key="1">
    <citation type="journal article" date="2023" name="Insect Mol. Biol.">
        <title>Genome sequencing provides insights into the evolution of gene families encoding plant cell wall-degrading enzymes in longhorned beetles.</title>
        <authorList>
            <person name="Shin N.R."/>
            <person name="Okamura Y."/>
            <person name="Kirsch R."/>
            <person name="Pauchet Y."/>
        </authorList>
    </citation>
    <scope>NUCLEOTIDE SEQUENCE</scope>
    <source>
        <strain evidence="7">AMC_N1</strain>
    </source>
</reference>
<dbReference type="Proteomes" id="UP001162162">
    <property type="component" value="Unassembled WGS sequence"/>
</dbReference>
<feature type="domain" description="HTH OST-type" evidence="6">
    <location>
        <begin position="4"/>
        <end position="78"/>
    </location>
</feature>
<protein>
    <recommendedName>
        <fullName evidence="6">HTH OST-type domain-containing protein</fullName>
    </recommendedName>
</protein>
<keyword evidence="3" id="KW-0677">Repeat</keyword>
<dbReference type="InterPro" id="IPR025605">
    <property type="entry name" value="OST-HTH/LOTUS_dom"/>
</dbReference>
<dbReference type="Gene3D" id="2.40.50.90">
    <property type="match status" value="1"/>
</dbReference>
<keyword evidence="4" id="KW-0744">Spermatogenesis</keyword>
<dbReference type="Pfam" id="PF00567">
    <property type="entry name" value="TUDOR"/>
    <property type="match status" value="1"/>
</dbReference>
<feature type="region of interest" description="Disordered" evidence="5">
    <location>
        <begin position="598"/>
        <end position="642"/>
    </location>
</feature>
<dbReference type="InterPro" id="IPR035437">
    <property type="entry name" value="SNase_OB-fold_sf"/>
</dbReference>
<dbReference type="Pfam" id="PF12872">
    <property type="entry name" value="OST-HTH"/>
    <property type="match status" value="1"/>
</dbReference>
<keyword evidence="4" id="KW-0221">Differentiation</keyword>
<evidence type="ECO:0000313" key="7">
    <source>
        <dbReference type="EMBL" id="KAJ8955011.1"/>
    </source>
</evidence>
<evidence type="ECO:0000256" key="1">
    <source>
        <dbReference type="ARBA" id="ARBA00004496"/>
    </source>
</evidence>
<dbReference type="AlphaFoldDB" id="A0AAV8YSQ9"/>
<sequence>MAGLENTIKQFITSLLTSTPLVVTMQQLNKDYMNTIGEPIPYQKLGYNSLEHFLRSINDTVQVNGSGPTAQVIPYVSELSAHVHDLVIRQKVNTSKRGRGFQVKMFRQELNYQELGFNSLIDLCVCLASVFHYVRPTTEDFKLYDKSRPLPECAEKKFTVASYGTNKNVFYGKDPGGALPEIEWYDVNNFLPQDILKPGEEIPRTFVPSHIQENDIIEVVVGEIFDLSKFWVYLVDSPLDKLMDDIQDFYKEHASEYEIPQQLFKEGLYCVQVIFGEYHRGLIVDTMPDVDDMVRVRYVWTSRGAPWSKEATKAFRKLVGDRDTSAKIHYINREEQYIEVYLADSSDENNVFYINDKLVEEGFAQYTDKDRLRPLVSPIYTPIVKLIHLFPTFLELEHGLAPSTAEMEIFQECNVAINFCYPQYFYVDYSFEEEIIRAAEEFHETKVQPPPLDLTIFGELEAEISAFLRKSGDESRSANSDEDFVDADEESLGVVRSRANNDAFGLLTEQLKALNAKEEETVNVLRRDLRVTEDIMKDINLICKIQNWGLCVDEVKKELPEVCCDLENTATCNEGEFAELETQRELWTINETRESIDTQDSVACVESPTKSDGEIPFNHPLSKMSFDKDSETDEDHNSPTNLLRSPLYELQEPDVKLEPVDFSLAENTTEPDNVPSGDVFISKISDILLKAGLSMADSDYNSEGPSNSCHVKSEASFITSTNPFLNDTNDSRGDLTIDKCISNPNNPFLTFLDDAGSGSTSLAVEVKSVHAWSEFDDMSAETISELGRTLSSKSSSSSSVRVTEDGRSCSISTQTSGQHVGEAKTCNWSLGYTNPYYLRFGNPNNYQHGYQGLPFRGPLGFPPPPGFGMPMGPPVCPPVGPLMGPTRMPNYRNVPPRMADKFSGGRFPEQCPQPCYGSRSFPAPPKKPRRPLRQRPPFPRVSLEITGTSMTFTMSS</sequence>
<dbReference type="GO" id="GO:0007283">
    <property type="term" value="P:spermatogenesis"/>
    <property type="evidence" value="ECO:0007669"/>
    <property type="project" value="UniProtKB-KW"/>
</dbReference>
<accession>A0AAV8YSQ9</accession>
<dbReference type="CDD" id="cd09972">
    <property type="entry name" value="LOTUS_TDRD_OSKAR"/>
    <property type="match status" value="1"/>
</dbReference>
<evidence type="ECO:0000256" key="3">
    <source>
        <dbReference type="ARBA" id="ARBA00022737"/>
    </source>
</evidence>
<evidence type="ECO:0000256" key="2">
    <source>
        <dbReference type="ARBA" id="ARBA00022490"/>
    </source>
</evidence>
<gene>
    <name evidence="7" type="ORF">NQ318_000443</name>
</gene>
<keyword evidence="8" id="KW-1185">Reference proteome</keyword>
<dbReference type="GO" id="GO:0030154">
    <property type="term" value="P:cell differentiation"/>
    <property type="evidence" value="ECO:0007669"/>
    <property type="project" value="UniProtKB-ARBA"/>
</dbReference>
<dbReference type="InterPro" id="IPR041966">
    <property type="entry name" value="LOTUS-like"/>
</dbReference>
<dbReference type="PROSITE" id="PS51644">
    <property type="entry name" value="HTH_OST"/>
    <property type="match status" value="1"/>
</dbReference>
<evidence type="ECO:0000313" key="8">
    <source>
        <dbReference type="Proteomes" id="UP001162162"/>
    </source>
</evidence>
<dbReference type="GO" id="GO:0005737">
    <property type="term" value="C:cytoplasm"/>
    <property type="evidence" value="ECO:0007669"/>
    <property type="project" value="UniProtKB-SubCell"/>
</dbReference>
<comment type="caution">
    <text evidence="7">The sequence shown here is derived from an EMBL/GenBank/DDBJ whole genome shotgun (WGS) entry which is preliminary data.</text>
</comment>
<comment type="subcellular location">
    <subcellularLocation>
        <location evidence="1">Cytoplasm</location>
    </subcellularLocation>
</comment>
<keyword evidence="2" id="KW-0963">Cytoplasm</keyword>
<evidence type="ECO:0000259" key="6">
    <source>
        <dbReference type="PROSITE" id="PS51644"/>
    </source>
</evidence>
<dbReference type="InterPro" id="IPR002999">
    <property type="entry name" value="Tudor"/>
</dbReference>
<dbReference type="EMBL" id="JAPWTK010000041">
    <property type="protein sequence ID" value="KAJ8955011.1"/>
    <property type="molecule type" value="Genomic_DNA"/>
</dbReference>
<evidence type="ECO:0000256" key="5">
    <source>
        <dbReference type="SAM" id="MobiDB-lite"/>
    </source>
</evidence>
<name>A0AAV8YSQ9_9CUCU</name>
<dbReference type="Gene3D" id="3.30.420.610">
    <property type="entry name" value="LOTUS domain-like"/>
    <property type="match status" value="1"/>
</dbReference>